<organism evidence="1">
    <name type="scientific">Rhizophora mucronata</name>
    <name type="common">Asiatic mangrove</name>
    <dbReference type="NCBI Taxonomy" id="61149"/>
    <lineage>
        <taxon>Eukaryota</taxon>
        <taxon>Viridiplantae</taxon>
        <taxon>Streptophyta</taxon>
        <taxon>Embryophyta</taxon>
        <taxon>Tracheophyta</taxon>
        <taxon>Spermatophyta</taxon>
        <taxon>Magnoliopsida</taxon>
        <taxon>eudicotyledons</taxon>
        <taxon>Gunneridae</taxon>
        <taxon>Pentapetalae</taxon>
        <taxon>rosids</taxon>
        <taxon>fabids</taxon>
        <taxon>Malpighiales</taxon>
        <taxon>Rhizophoraceae</taxon>
        <taxon>Rhizophora</taxon>
    </lineage>
</organism>
<reference evidence="1" key="1">
    <citation type="submission" date="2018-02" db="EMBL/GenBank/DDBJ databases">
        <title>Rhizophora mucronata_Transcriptome.</title>
        <authorList>
            <person name="Meera S.P."/>
            <person name="Sreeshan A."/>
            <person name="Augustine A."/>
        </authorList>
    </citation>
    <scope>NUCLEOTIDE SEQUENCE</scope>
    <source>
        <tissue evidence="1">Leaf</tissue>
    </source>
</reference>
<sequence>MMFLISSPNNIFSTFCLSIDALDTADSKQSNNAA</sequence>
<protein>
    <submittedName>
        <fullName evidence="1">Uncharacterized protein</fullName>
    </submittedName>
</protein>
<evidence type="ECO:0000313" key="1">
    <source>
        <dbReference type="EMBL" id="MBX50759.1"/>
    </source>
</evidence>
<dbReference type="AlphaFoldDB" id="A0A2P2P7U9"/>
<name>A0A2P2P7U9_RHIMU</name>
<proteinExistence type="predicted"/>
<dbReference type="EMBL" id="GGEC01070275">
    <property type="protein sequence ID" value="MBX50759.1"/>
    <property type="molecule type" value="Transcribed_RNA"/>
</dbReference>
<accession>A0A2P2P7U9</accession>